<evidence type="ECO:0000256" key="5">
    <source>
        <dbReference type="ARBA" id="ARBA00023015"/>
    </source>
</evidence>
<feature type="domain" description="Response regulatory" evidence="10">
    <location>
        <begin position="4"/>
        <end position="117"/>
    </location>
</feature>
<dbReference type="PANTHER" id="PTHR48111:SF39">
    <property type="entry name" value="TRANSCRIPTIONAL REGULATORY PROTEIN CPXR"/>
    <property type="match status" value="1"/>
</dbReference>
<dbReference type="EMBL" id="CP022098">
    <property type="protein sequence ID" value="ATB35402.1"/>
    <property type="molecule type" value="Genomic_DNA"/>
</dbReference>
<dbReference type="PROSITE" id="PS51755">
    <property type="entry name" value="OMPR_PHOB"/>
    <property type="match status" value="1"/>
</dbReference>
<keyword evidence="6 9" id="KW-0238">DNA-binding</keyword>
<dbReference type="Pfam" id="PF00072">
    <property type="entry name" value="Response_reg"/>
    <property type="match status" value="1"/>
</dbReference>
<dbReference type="PANTHER" id="PTHR48111">
    <property type="entry name" value="REGULATOR OF RPOS"/>
    <property type="match status" value="1"/>
</dbReference>
<protein>
    <submittedName>
        <fullName evidence="12">DNA-binding response regulator</fullName>
    </submittedName>
</protein>
<dbReference type="Pfam" id="PF00486">
    <property type="entry name" value="Trans_reg_C"/>
    <property type="match status" value="1"/>
</dbReference>
<dbReference type="RefSeq" id="WP_095984036.1">
    <property type="nucleotide sequence ID" value="NZ_CP022098.1"/>
</dbReference>
<dbReference type="Gene3D" id="3.40.50.2300">
    <property type="match status" value="1"/>
</dbReference>
<dbReference type="InterPro" id="IPR039420">
    <property type="entry name" value="WalR-like"/>
</dbReference>
<evidence type="ECO:0000256" key="8">
    <source>
        <dbReference type="PROSITE-ProRule" id="PRU00169"/>
    </source>
</evidence>
<reference evidence="12 13" key="1">
    <citation type="submission" date="2017-06" db="EMBL/GenBank/DDBJ databases">
        <title>Sequencing and comparative analysis of myxobacterial genomes.</title>
        <authorList>
            <person name="Rupp O."/>
            <person name="Goesmann A."/>
            <person name="Sogaard-Andersen L."/>
        </authorList>
    </citation>
    <scope>NUCLEOTIDE SEQUENCE [LARGE SCALE GENOMIC DNA]</scope>
    <source>
        <strain evidence="12 13">DSM 52655</strain>
    </source>
</reference>
<feature type="DNA-binding region" description="OmpR/PhoB-type" evidence="9">
    <location>
        <begin position="125"/>
        <end position="220"/>
    </location>
</feature>
<keyword evidence="3 8" id="KW-0597">Phosphoprotein</keyword>
<dbReference type="InterPro" id="IPR001789">
    <property type="entry name" value="Sig_transdc_resp-reg_receiver"/>
</dbReference>
<name>A0A250IVZ4_9BACT</name>
<dbReference type="GO" id="GO:0006355">
    <property type="term" value="P:regulation of DNA-templated transcription"/>
    <property type="evidence" value="ECO:0007669"/>
    <property type="project" value="InterPro"/>
</dbReference>
<dbReference type="KEGG" id="cfus:CYFUS_000815"/>
<dbReference type="GO" id="GO:0005829">
    <property type="term" value="C:cytosol"/>
    <property type="evidence" value="ECO:0007669"/>
    <property type="project" value="TreeGrafter"/>
</dbReference>
<evidence type="ECO:0000313" key="12">
    <source>
        <dbReference type="EMBL" id="ATB35402.1"/>
    </source>
</evidence>
<keyword evidence="7" id="KW-0804">Transcription</keyword>
<evidence type="ECO:0000256" key="6">
    <source>
        <dbReference type="ARBA" id="ARBA00023125"/>
    </source>
</evidence>
<dbReference type="SMART" id="SM00862">
    <property type="entry name" value="Trans_reg_C"/>
    <property type="match status" value="1"/>
</dbReference>
<dbReference type="InterPro" id="IPR001867">
    <property type="entry name" value="OmpR/PhoB-type_DNA-bd"/>
</dbReference>
<evidence type="ECO:0000256" key="9">
    <source>
        <dbReference type="PROSITE-ProRule" id="PRU01091"/>
    </source>
</evidence>
<dbReference type="SUPFAM" id="SSF52172">
    <property type="entry name" value="CheY-like"/>
    <property type="match status" value="1"/>
</dbReference>
<evidence type="ECO:0000259" key="11">
    <source>
        <dbReference type="PROSITE" id="PS51755"/>
    </source>
</evidence>
<accession>A0A250IVZ4</accession>
<dbReference type="Gene3D" id="1.10.10.10">
    <property type="entry name" value="Winged helix-like DNA-binding domain superfamily/Winged helix DNA-binding domain"/>
    <property type="match status" value="1"/>
</dbReference>
<dbReference type="AlphaFoldDB" id="A0A250IVZ4"/>
<sequence>MGERLLLIEDDPQLGAQISGCLERAGFEPTWWTVGRPLPPGEASTYRLVILDLMLPGTYGLDILRELREGASDVPVLILSARNDTADKVRALKLGADDYMTKPFWPEELVERVRARLRRPMLQRQSLVEAGSLQVDLDSREVRVLGKPVELTRVEFDLLAALARRRGASVTRQWLAEHVLDPEREGTERTLDVHVSRLRRKLGPGKHIETVWGIGYRLGEGDDA</sequence>
<feature type="domain" description="OmpR/PhoB-type" evidence="11">
    <location>
        <begin position="125"/>
        <end position="220"/>
    </location>
</feature>
<evidence type="ECO:0000256" key="7">
    <source>
        <dbReference type="ARBA" id="ARBA00023163"/>
    </source>
</evidence>
<dbReference type="InterPro" id="IPR011006">
    <property type="entry name" value="CheY-like_superfamily"/>
</dbReference>
<dbReference type="GO" id="GO:0032993">
    <property type="term" value="C:protein-DNA complex"/>
    <property type="evidence" value="ECO:0007669"/>
    <property type="project" value="TreeGrafter"/>
</dbReference>
<keyword evidence="4" id="KW-0902">Two-component regulatory system</keyword>
<dbReference type="CDD" id="cd00383">
    <property type="entry name" value="trans_reg_C"/>
    <property type="match status" value="1"/>
</dbReference>
<evidence type="ECO:0000256" key="2">
    <source>
        <dbReference type="ARBA" id="ARBA00022490"/>
    </source>
</evidence>
<evidence type="ECO:0000256" key="3">
    <source>
        <dbReference type="ARBA" id="ARBA00022553"/>
    </source>
</evidence>
<proteinExistence type="predicted"/>
<dbReference type="GO" id="GO:0000156">
    <property type="term" value="F:phosphorelay response regulator activity"/>
    <property type="evidence" value="ECO:0007669"/>
    <property type="project" value="TreeGrafter"/>
</dbReference>
<comment type="subcellular location">
    <subcellularLocation>
        <location evidence="1">Cytoplasm</location>
    </subcellularLocation>
</comment>
<dbReference type="InterPro" id="IPR016032">
    <property type="entry name" value="Sig_transdc_resp-reg_C-effctor"/>
</dbReference>
<dbReference type="GO" id="GO:0000976">
    <property type="term" value="F:transcription cis-regulatory region binding"/>
    <property type="evidence" value="ECO:0007669"/>
    <property type="project" value="TreeGrafter"/>
</dbReference>
<keyword evidence="5" id="KW-0805">Transcription regulation</keyword>
<keyword evidence="2" id="KW-0963">Cytoplasm</keyword>
<evidence type="ECO:0000259" key="10">
    <source>
        <dbReference type="PROSITE" id="PS50110"/>
    </source>
</evidence>
<organism evidence="12 13">
    <name type="scientific">Cystobacter fuscus</name>
    <dbReference type="NCBI Taxonomy" id="43"/>
    <lineage>
        <taxon>Bacteria</taxon>
        <taxon>Pseudomonadati</taxon>
        <taxon>Myxococcota</taxon>
        <taxon>Myxococcia</taxon>
        <taxon>Myxococcales</taxon>
        <taxon>Cystobacterineae</taxon>
        <taxon>Archangiaceae</taxon>
        <taxon>Cystobacter</taxon>
    </lineage>
</organism>
<evidence type="ECO:0000256" key="1">
    <source>
        <dbReference type="ARBA" id="ARBA00004496"/>
    </source>
</evidence>
<dbReference type="SMART" id="SM00448">
    <property type="entry name" value="REC"/>
    <property type="match status" value="1"/>
</dbReference>
<gene>
    <name evidence="12" type="ORF">CYFUS_000815</name>
</gene>
<dbReference type="PROSITE" id="PS50110">
    <property type="entry name" value="RESPONSE_REGULATORY"/>
    <property type="match status" value="1"/>
</dbReference>
<evidence type="ECO:0000313" key="13">
    <source>
        <dbReference type="Proteomes" id="UP000217257"/>
    </source>
</evidence>
<evidence type="ECO:0000256" key="4">
    <source>
        <dbReference type="ARBA" id="ARBA00023012"/>
    </source>
</evidence>
<dbReference type="InterPro" id="IPR036388">
    <property type="entry name" value="WH-like_DNA-bd_sf"/>
</dbReference>
<dbReference type="Proteomes" id="UP000217257">
    <property type="component" value="Chromosome"/>
</dbReference>
<feature type="modified residue" description="4-aspartylphosphate" evidence="8">
    <location>
        <position position="52"/>
    </location>
</feature>
<dbReference type="SUPFAM" id="SSF46894">
    <property type="entry name" value="C-terminal effector domain of the bipartite response regulators"/>
    <property type="match status" value="1"/>
</dbReference>
<dbReference type="Gene3D" id="6.10.250.690">
    <property type="match status" value="1"/>
</dbReference>